<keyword evidence="9" id="KW-0444">Lipid biosynthesis</keyword>
<evidence type="ECO:0000256" key="2">
    <source>
        <dbReference type="ARBA" id="ARBA00004651"/>
    </source>
</evidence>
<evidence type="ECO:0000256" key="1">
    <source>
        <dbReference type="ARBA" id="ARBA00001698"/>
    </source>
</evidence>
<evidence type="ECO:0000256" key="11">
    <source>
        <dbReference type="ARBA" id="ARBA00022692"/>
    </source>
</evidence>
<dbReference type="Pfam" id="PF01148">
    <property type="entry name" value="CTP_transf_1"/>
    <property type="match status" value="1"/>
</dbReference>
<comment type="pathway">
    <text evidence="4">Lipid metabolism.</text>
</comment>
<dbReference type="AlphaFoldDB" id="A0A3Q9VAA6"/>
<evidence type="ECO:0000256" key="10">
    <source>
        <dbReference type="ARBA" id="ARBA00022679"/>
    </source>
</evidence>
<keyword evidence="15 19" id="KW-0472">Membrane</keyword>
<dbReference type="GO" id="GO:0004605">
    <property type="term" value="F:phosphatidate cytidylyltransferase activity"/>
    <property type="evidence" value="ECO:0007669"/>
    <property type="project" value="UniProtKB-EC"/>
</dbReference>
<keyword evidence="21" id="KW-1185">Reference proteome</keyword>
<dbReference type="PANTHER" id="PTHR46382">
    <property type="entry name" value="PHOSPHATIDATE CYTIDYLYLTRANSFERASE"/>
    <property type="match status" value="1"/>
</dbReference>
<dbReference type="PANTHER" id="PTHR46382:SF1">
    <property type="entry name" value="PHOSPHATIDATE CYTIDYLYLTRANSFERASE"/>
    <property type="match status" value="1"/>
</dbReference>
<feature type="transmembrane region" description="Helical" evidence="19">
    <location>
        <begin position="266"/>
        <end position="285"/>
    </location>
</feature>
<evidence type="ECO:0000256" key="14">
    <source>
        <dbReference type="ARBA" id="ARBA00023098"/>
    </source>
</evidence>
<organism evidence="20 21">
    <name type="scientific">Metamycoplasma phocicerebrale</name>
    <dbReference type="NCBI Taxonomy" id="142649"/>
    <lineage>
        <taxon>Bacteria</taxon>
        <taxon>Bacillati</taxon>
        <taxon>Mycoplasmatota</taxon>
        <taxon>Mycoplasmoidales</taxon>
        <taxon>Metamycoplasmataceae</taxon>
        <taxon>Metamycoplasma</taxon>
    </lineage>
</organism>
<evidence type="ECO:0000256" key="9">
    <source>
        <dbReference type="ARBA" id="ARBA00022516"/>
    </source>
</evidence>
<keyword evidence="14" id="KW-0443">Lipid metabolism</keyword>
<evidence type="ECO:0000313" key="21">
    <source>
        <dbReference type="Proteomes" id="UP000256585"/>
    </source>
</evidence>
<keyword evidence="11 18" id="KW-0812">Transmembrane</keyword>
<evidence type="ECO:0000256" key="16">
    <source>
        <dbReference type="ARBA" id="ARBA00023209"/>
    </source>
</evidence>
<dbReference type="GO" id="GO:0016024">
    <property type="term" value="P:CDP-diacylglycerol biosynthetic process"/>
    <property type="evidence" value="ECO:0007669"/>
    <property type="project" value="UniProtKB-UniPathway"/>
</dbReference>
<evidence type="ECO:0000256" key="15">
    <source>
        <dbReference type="ARBA" id="ARBA00023136"/>
    </source>
</evidence>
<evidence type="ECO:0000256" key="13">
    <source>
        <dbReference type="ARBA" id="ARBA00022989"/>
    </source>
</evidence>
<evidence type="ECO:0000256" key="8">
    <source>
        <dbReference type="ARBA" id="ARBA00022475"/>
    </source>
</evidence>
<comment type="similarity">
    <text evidence="5 18">Belongs to the CDS family.</text>
</comment>
<evidence type="ECO:0000313" key="20">
    <source>
        <dbReference type="EMBL" id="AZZ65600.1"/>
    </source>
</evidence>
<evidence type="ECO:0000256" key="12">
    <source>
        <dbReference type="ARBA" id="ARBA00022695"/>
    </source>
</evidence>
<evidence type="ECO:0000256" key="4">
    <source>
        <dbReference type="ARBA" id="ARBA00005189"/>
    </source>
</evidence>
<dbReference type="KEGG" id="mphc:DMC14_002275"/>
<feature type="transmembrane region" description="Helical" evidence="19">
    <location>
        <begin position="64"/>
        <end position="82"/>
    </location>
</feature>
<evidence type="ECO:0000256" key="3">
    <source>
        <dbReference type="ARBA" id="ARBA00005119"/>
    </source>
</evidence>
<keyword evidence="13 19" id="KW-1133">Transmembrane helix</keyword>
<dbReference type="EMBL" id="CP033058">
    <property type="protein sequence ID" value="AZZ65600.1"/>
    <property type="molecule type" value="Genomic_DNA"/>
</dbReference>
<feature type="transmembrane region" description="Helical" evidence="19">
    <location>
        <begin position="228"/>
        <end position="246"/>
    </location>
</feature>
<dbReference type="Proteomes" id="UP000256585">
    <property type="component" value="Chromosome"/>
</dbReference>
<comment type="pathway">
    <text evidence="3 18">Phospholipid metabolism; CDP-diacylglycerol biosynthesis; CDP-diacylglycerol from sn-glycerol 3-phosphate: step 3/3.</text>
</comment>
<dbReference type="PROSITE" id="PS01315">
    <property type="entry name" value="CDS"/>
    <property type="match status" value="1"/>
</dbReference>
<feature type="transmembrane region" description="Helical" evidence="19">
    <location>
        <begin position="122"/>
        <end position="144"/>
    </location>
</feature>
<evidence type="ECO:0000256" key="7">
    <source>
        <dbReference type="ARBA" id="ARBA00019373"/>
    </source>
</evidence>
<name>A0A3Q9VAA6_9BACT</name>
<accession>A0A3Q9VAA6</accession>
<evidence type="ECO:0000256" key="18">
    <source>
        <dbReference type="RuleBase" id="RU003938"/>
    </source>
</evidence>
<dbReference type="UniPathway" id="UPA00557">
    <property type="reaction ID" value="UER00614"/>
</dbReference>
<evidence type="ECO:0000256" key="6">
    <source>
        <dbReference type="ARBA" id="ARBA00012487"/>
    </source>
</evidence>
<evidence type="ECO:0000256" key="5">
    <source>
        <dbReference type="ARBA" id="ARBA00010185"/>
    </source>
</evidence>
<proteinExistence type="inferred from homology"/>
<keyword evidence="10 18" id="KW-0808">Transferase</keyword>
<feature type="transmembrane region" description="Helical" evidence="19">
    <location>
        <begin position="156"/>
        <end position="178"/>
    </location>
</feature>
<keyword evidence="17" id="KW-1208">Phospholipid metabolism</keyword>
<dbReference type="EC" id="2.7.7.41" evidence="6 18"/>
<feature type="transmembrane region" description="Helical" evidence="19">
    <location>
        <begin position="12"/>
        <end position="28"/>
    </location>
</feature>
<keyword evidence="12 18" id="KW-0548">Nucleotidyltransferase</keyword>
<comment type="catalytic activity">
    <reaction evidence="1 18">
        <text>a 1,2-diacyl-sn-glycero-3-phosphate + CTP + H(+) = a CDP-1,2-diacyl-sn-glycerol + diphosphate</text>
        <dbReference type="Rhea" id="RHEA:16229"/>
        <dbReference type="ChEBI" id="CHEBI:15378"/>
        <dbReference type="ChEBI" id="CHEBI:33019"/>
        <dbReference type="ChEBI" id="CHEBI:37563"/>
        <dbReference type="ChEBI" id="CHEBI:58332"/>
        <dbReference type="ChEBI" id="CHEBI:58608"/>
        <dbReference type="EC" id="2.7.7.41"/>
    </reaction>
</comment>
<evidence type="ECO:0000256" key="19">
    <source>
        <dbReference type="SAM" id="Phobius"/>
    </source>
</evidence>
<feature type="transmembrane region" description="Helical" evidence="19">
    <location>
        <begin position="184"/>
        <end position="207"/>
    </location>
</feature>
<evidence type="ECO:0000256" key="17">
    <source>
        <dbReference type="ARBA" id="ARBA00023264"/>
    </source>
</evidence>
<dbReference type="OrthoDB" id="9799199at2"/>
<keyword evidence="8" id="KW-1003">Cell membrane</keyword>
<reference evidence="20" key="1">
    <citation type="submission" date="2019-03" db="EMBL/GenBank/DDBJ databases">
        <title>Draft Sequence and Annotation of the Mycoplasma phocicerebrale Strain 1049T Genome.</title>
        <authorList>
            <person name="Frasca S.Jr."/>
            <person name="Kutish G.F."/>
            <person name="Castellanos Gell J."/>
            <person name="Michaels D.L."/>
            <person name="Brown D.R."/>
        </authorList>
    </citation>
    <scope>NUCLEOTIDE SEQUENCE</scope>
    <source>
        <strain evidence="20">1049</strain>
    </source>
</reference>
<sequence>MKNIRTRIKSALILFFTIIPFFFITYFGRTPGKIIGLSFFAFLSAWATYEVLSHSVLQRWENIIITLLTTLIWAMPLDWYNAQDPNNIFIKQGNAVGLNINLFIEQIKHVIFFGKDTLTNFAALQIISITTIISIIYFINIFVIKEAKDKIKKIMISYFVAIFATIFIPIAFKALFIYNWANLYFIFAVFSIPIVTDTSAYLGGSILGRKIIKIGMAPKISPKKSWEGGIIGFLFGALFVFITMYLGKLTNNGAFTIFTNWKQLLAGVILLPVVSIVGDLAFSLIKRLYDIKDFSNLIPGHGGFMDRFDSLSFVVVITSSILLIK</sequence>
<dbReference type="InterPro" id="IPR000374">
    <property type="entry name" value="PC_trans"/>
</dbReference>
<gene>
    <name evidence="20" type="ORF">DMC14_002275</name>
</gene>
<dbReference type="GO" id="GO:0005886">
    <property type="term" value="C:plasma membrane"/>
    <property type="evidence" value="ECO:0007669"/>
    <property type="project" value="UniProtKB-SubCell"/>
</dbReference>
<feature type="transmembrane region" description="Helical" evidence="19">
    <location>
        <begin position="34"/>
        <end position="52"/>
    </location>
</feature>
<protein>
    <recommendedName>
        <fullName evidence="7 18">Phosphatidate cytidylyltransferase</fullName>
        <ecNumber evidence="6 18">2.7.7.41</ecNumber>
    </recommendedName>
</protein>
<dbReference type="RefSeq" id="WP_116171571.1">
    <property type="nucleotide sequence ID" value="NZ_CP033058.2"/>
</dbReference>
<keyword evidence="16" id="KW-0594">Phospholipid biosynthesis</keyword>
<comment type="subcellular location">
    <subcellularLocation>
        <location evidence="2">Cell membrane</location>
        <topology evidence="2">Multi-pass membrane protein</topology>
    </subcellularLocation>
</comment>